<keyword evidence="14" id="KW-1185">Reference proteome</keyword>
<evidence type="ECO:0000256" key="7">
    <source>
        <dbReference type="ARBA" id="ARBA00022989"/>
    </source>
</evidence>
<evidence type="ECO:0000313" key="13">
    <source>
        <dbReference type="EMBL" id="KAK3261509.1"/>
    </source>
</evidence>
<dbReference type="EMBL" id="LGRX02016853">
    <property type="protein sequence ID" value="KAK3261509.1"/>
    <property type="molecule type" value="Genomic_DNA"/>
</dbReference>
<keyword evidence="3" id="KW-0813">Transport</keyword>
<evidence type="ECO:0000313" key="14">
    <source>
        <dbReference type="Proteomes" id="UP001190700"/>
    </source>
</evidence>
<evidence type="ECO:0000256" key="6">
    <source>
        <dbReference type="ARBA" id="ARBA00022847"/>
    </source>
</evidence>
<evidence type="ECO:0000256" key="12">
    <source>
        <dbReference type="SAM" id="Phobius"/>
    </source>
</evidence>
<dbReference type="GO" id="GO:0006814">
    <property type="term" value="P:sodium ion transport"/>
    <property type="evidence" value="ECO:0007669"/>
    <property type="project" value="UniProtKB-KW"/>
</dbReference>
<comment type="similarity">
    <text evidence="2">Belongs to the sodium:solute symporter (SSF) (TC 2.A.21) family.</text>
</comment>
<dbReference type="GO" id="GO:0005886">
    <property type="term" value="C:plasma membrane"/>
    <property type="evidence" value="ECO:0007669"/>
    <property type="project" value="UniProtKB-SubCell"/>
</dbReference>
<feature type="transmembrane region" description="Helical" evidence="12">
    <location>
        <begin position="130"/>
        <end position="148"/>
    </location>
</feature>
<feature type="transmembrane region" description="Helical" evidence="12">
    <location>
        <begin position="41"/>
        <end position="62"/>
    </location>
</feature>
<keyword evidence="7 12" id="KW-1133">Transmembrane helix</keyword>
<keyword evidence="9" id="KW-0406">Ion transport</keyword>
<evidence type="ECO:0000256" key="9">
    <source>
        <dbReference type="ARBA" id="ARBA00023065"/>
    </source>
</evidence>
<dbReference type="GO" id="GO:0015293">
    <property type="term" value="F:symporter activity"/>
    <property type="evidence" value="ECO:0007669"/>
    <property type="project" value="UniProtKB-KW"/>
</dbReference>
<comment type="caution">
    <text evidence="13">The sequence shown here is derived from an EMBL/GenBank/DDBJ whole genome shotgun (WGS) entry which is preliminary data.</text>
</comment>
<dbReference type="PROSITE" id="PS50283">
    <property type="entry name" value="NA_SOLUT_SYMP_3"/>
    <property type="match status" value="1"/>
</dbReference>
<dbReference type="AlphaFoldDB" id="A0AAE0FKS2"/>
<name>A0AAE0FKS2_9CHLO</name>
<protein>
    <submittedName>
        <fullName evidence="13">Uncharacterized protein</fullName>
    </submittedName>
</protein>
<keyword evidence="5 12" id="KW-0812">Transmembrane</keyword>
<dbReference type="InterPro" id="IPR038377">
    <property type="entry name" value="Na/Glc_symporter_sf"/>
</dbReference>
<feature type="transmembrane region" description="Helical" evidence="12">
    <location>
        <begin position="199"/>
        <end position="218"/>
    </location>
</feature>
<sequence length="310" mass="33369">MTSAIAAIMSTADSALIGVSNTLSVEVFKDLMSPHAEERTVVLAGKCVSTMTIIVALVWGTTDPNLDTGIMANWQNGLLIQAVPTFLSGLFWEEASSRSLIIGLLTGWTTVVLVEFGYTGKGTDTIMSSGVWGCLGNTAVFLFLQFFLDPEYLDDSKRKYDVPEARVTKQFGESRLTVAHINTIMGIGMRTTEPVSQPLGQAALLVMLMCVFLPLPFYGEAGALEIALSIPSWALVIIFLNAVAVLAGYVAIFCWSTRDQLEGSPLLHLPSFKSTMTRLSQVDSPDISAREAGQPAGISRGNIAENEAHL</sequence>
<dbReference type="PANTHER" id="PTHR48086">
    <property type="entry name" value="SODIUM/PROLINE SYMPORTER-RELATED"/>
    <property type="match status" value="1"/>
</dbReference>
<feature type="transmembrane region" description="Helical" evidence="12">
    <location>
        <begin position="74"/>
        <end position="92"/>
    </location>
</feature>
<keyword evidence="10 12" id="KW-0472">Membrane</keyword>
<accession>A0AAE0FKS2</accession>
<dbReference type="InterPro" id="IPR050277">
    <property type="entry name" value="Sodium:Solute_Symporter"/>
</dbReference>
<keyword evidence="4" id="KW-1003">Cell membrane</keyword>
<organism evidence="13 14">
    <name type="scientific">Cymbomonas tetramitiformis</name>
    <dbReference type="NCBI Taxonomy" id="36881"/>
    <lineage>
        <taxon>Eukaryota</taxon>
        <taxon>Viridiplantae</taxon>
        <taxon>Chlorophyta</taxon>
        <taxon>Pyramimonadophyceae</taxon>
        <taxon>Pyramimonadales</taxon>
        <taxon>Pyramimonadaceae</taxon>
        <taxon>Cymbomonas</taxon>
    </lineage>
</organism>
<dbReference type="PANTHER" id="PTHR48086:SF3">
    <property type="entry name" value="SODIUM_PROLINE SYMPORTER"/>
    <property type="match status" value="1"/>
</dbReference>
<evidence type="ECO:0000256" key="5">
    <source>
        <dbReference type="ARBA" id="ARBA00022692"/>
    </source>
</evidence>
<evidence type="ECO:0000256" key="8">
    <source>
        <dbReference type="ARBA" id="ARBA00023053"/>
    </source>
</evidence>
<proteinExistence type="inferred from homology"/>
<dbReference type="InterPro" id="IPR001734">
    <property type="entry name" value="Na/solute_symporter"/>
</dbReference>
<dbReference type="Gene3D" id="1.20.1730.10">
    <property type="entry name" value="Sodium/glucose cotransporter"/>
    <property type="match status" value="1"/>
</dbReference>
<feature type="transmembrane region" description="Helical" evidence="12">
    <location>
        <begin position="230"/>
        <end position="255"/>
    </location>
</feature>
<gene>
    <name evidence="13" type="ORF">CYMTET_29592</name>
</gene>
<evidence type="ECO:0000256" key="1">
    <source>
        <dbReference type="ARBA" id="ARBA00004651"/>
    </source>
</evidence>
<keyword evidence="6" id="KW-0769">Symport</keyword>
<evidence type="ECO:0000256" key="3">
    <source>
        <dbReference type="ARBA" id="ARBA00022448"/>
    </source>
</evidence>
<evidence type="ECO:0000256" key="4">
    <source>
        <dbReference type="ARBA" id="ARBA00022475"/>
    </source>
</evidence>
<keyword evidence="8" id="KW-0915">Sodium</keyword>
<evidence type="ECO:0000256" key="11">
    <source>
        <dbReference type="ARBA" id="ARBA00023201"/>
    </source>
</evidence>
<dbReference type="Proteomes" id="UP001190700">
    <property type="component" value="Unassembled WGS sequence"/>
</dbReference>
<feature type="transmembrane region" description="Helical" evidence="12">
    <location>
        <begin position="99"/>
        <end position="118"/>
    </location>
</feature>
<evidence type="ECO:0000256" key="2">
    <source>
        <dbReference type="ARBA" id="ARBA00006434"/>
    </source>
</evidence>
<evidence type="ECO:0000256" key="10">
    <source>
        <dbReference type="ARBA" id="ARBA00023136"/>
    </source>
</evidence>
<reference evidence="13 14" key="1">
    <citation type="journal article" date="2015" name="Genome Biol. Evol.">
        <title>Comparative Genomics of a Bacterivorous Green Alga Reveals Evolutionary Causalities and Consequences of Phago-Mixotrophic Mode of Nutrition.</title>
        <authorList>
            <person name="Burns J.A."/>
            <person name="Paasch A."/>
            <person name="Narechania A."/>
            <person name="Kim E."/>
        </authorList>
    </citation>
    <scope>NUCLEOTIDE SEQUENCE [LARGE SCALE GENOMIC DNA]</scope>
    <source>
        <strain evidence="13 14">PLY_AMNH</strain>
    </source>
</reference>
<keyword evidence="11" id="KW-0739">Sodium transport</keyword>
<comment type="subcellular location">
    <subcellularLocation>
        <location evidence="1">Cell membrane</location>
        <topology evidence="1">Multi-pass membrane protein</topology>
    </subcellularLocation>
</comment>